<evidence type="ECO:0000313" key="1">
    <source>
        <dbReference type="EMBL" id="KAF7417960.1"/>
    </source>
</evidence>
<reference evidence="1" key="1">
    <citation type="journal article" date="2020" name="G3 (Bethesda)">
        <title>High-Quality Assemblies for Three Invasive Social Wasps from the &lt;i&gt;Vespula&lt;/i&gt; Genus.</title>
        <authorList>
            <person name="Harrop T.W.R."/>
            <person name="Guhlin J."/>
            <person name="McLaughlin G.M."/>
            <person name="Permina E."/>
            <person name="Stockwell P."/>
            <person name="Gilligan J."/>
            <person name="Le Lec M.F."/>
            <person name="Gruber M.A.M."/>
            <person name="Quinn O."/>
            <person name="Lovegrove M."/>
            <person name="Duncan E.J."/>
            <person name="Remnant E.J."/>
            <person name="Van Eeckhoven J."/>
            <person name="Graham B."/>
            <person name="Knapp R.A."/>
            <person name="Langford K.W."/>
            <person name="Kronenberg Z."/>
            <person name="Press M.O."/>
            <person name="Eacker S.M."/>
            <person name="Wilson-Rankin E.E."/>
            <person name="Purcell J."/>
            <person name="Lester P.J."/>
            <person name="Dearden P.K."/>
        </authorList>
    </citation>
    <scope>NUCLEOTIDE SEQUENCE</scope>
    <source>
        <strain evidence="1">Linc-1</strain>
    </source>
</reference>
<comment type="caution">
    <text evidence="1">The sequence shown here is derived from an EMBL/GenBank/DDBJ whole genome shotgun (WGS) entry which is preliminary data.</text>
</comment>
<gene>
    <name evidence="1" type="ORF">HZH68_000613</name>
</gene>
<protein>
    <submittedName>
        <fullName evidence="1">Uncharacterized protein</fullName>
    </submittedName>
</protein>
<keyword evidence="2" id="KW-1185">Reference proteome</keyword>
<dbReference type="AlphaFoldDB" id="A0A834U664"/>
<organism evidence="1 2">
    <name type="scientific">Vespula germanica</name>
    <name type="common">German yellow jacket</name>
    <name type="synonym">Paravespula germanica</name>
    <dbReference type="NCBI Taxonomy" id="30212"/>
    <lineage>
        <taxon>Eukaryota</taxon>
        <taxon>Metazoa</taxon>
        <taxon>Ecdysozoa</taxon>
        <taxon>Arthropoda</taxon>
        <taxon>Hexapoda</taxon>
        <taxon>Insecta</taxon>
        <taxon>Pterygota</taxon>
        <taxon>Neoptera</taxon>
        <taxon>Endopterygota</taxon>
        <taxon>Hymenoptera</taxon>
        <taxon>Apocrita</taxon>
        <taxon>Aculeata</taxon>
        <taxon>Vespoidea</taxon>
        <taxon>Vespidae</taxon>
        <taxon>Vespinae</taxon>
        <taxon>Vespula</taxon>
    </lineage>
</organism>
<dbReference type="Proteomes" id="UP000617340">
    <property type="component" value="Unassembled WGS sequence"/>
</dbReference>
<sequence length="132" mass="14180">MSEMRRIYMATHTRKQAASPAVGPVAVAAAGSCGDGDRGFTPIGGEAKKKREFRKVRIFVNETRQDLGKSISIVIVSSVAYVTPTMTPTSLSRRKGVGFSAWYPANIFKSYASHPGSVSVDILNGKIANFPT</sequence>
<accession>A0A834U664</accession>
<dbReference type="PROSITE" id="PS51257">
    <property type="entry name" value="PROKAR_LIPOPROTEIN"/>
    <property type="match status" value="1"/>
</dbReference>
<evidence type="ECO:0000313" key="2">
    <source>
        <dbReference type="Proteomes" id="UP000617340"/>
    </source>
</evidence>
<proteinExistence type="predicted"/>
<dbReference type="EMBL" id="JACSDZ010000001">
    <property type="protein sequence ID" value="KAF7417960.1"/>
    <property type="molecule type" value="Genomic_DNA"/>
</dbReference>
<name>A0A834U664_VESGE</name>